<feature type="transmembrane region" description="Helical" evidence="1">
    <location>
        <begin position="16"/>
        <end position="35"/>
    </location>
</feature>
<dbReference type="EMBL" id="JAUFQC010000027">
    <property type="protein sequence ID" value="MDN3611837.1"/>
    <property type="molecule type" value="Genomic_DNA"/>
</dbReference>
<feature type="transmembrane region" description="Helical" evidence="1">
    <location>
        <begin position="56"/>
        <end position="78"/>
    </location>
</feature>
<comment type="caution">
    <text evidence="2">The sequence shown here is derived from an EMBL/GenBank/DDBJ whole genome shotgun (WGS) entry which is preliminary data.</text>
</comment>
<dbReference type="Proteomes" id="UP001238540">
    <property type="component" value="Unassembled WGS sequence"/>
</dbReference>
<dbReference type="RefSeq" id="WP_170883786.1">
    <property type="nucleotide sequence ID" value="NZ_JABEYA020000008.1"/>
</dbReference>
<sequence>MNTYFLFNKFKRVYKIALYTVIMASLSFSCLYLGLHKVMVLDDPFGKTETYSRFDFAAIPMGIGLFIVVILGVFYVIAEEKWEDRFGPALPLSLVGLLLVTVLVTVITPSIYETRYEKAGLLPCKGIPTGHLPLFAKKFATDPSLCNE</sequence>
<evidence type="ECO:0000313" key="3">
    <source>
        <dbReference type="Proteomes" id="UP001238540"/>
    </source>
</evidence>
<keyword evidence="1" id="KW-0812">Transmembrane</keyword>
<proteinExistence type="predicted"/>
<keyword evidence="3" id="KW-1185">Reference proteome</keyword>
<organism evidence="2 3">
    <name type="scientific">Vibrio ostreicida</name>
    <dbReference type="NCBI Taxonomy" id="526588"/>
    <lineage>
        <taxon>Bacteria</taxon>
        <taxon>Pseudomonadati</taxon>
        <taxon>Pseudomonadota</taxon>
        <taxon>Gammaproteobacteria</taxon>
        <taxon>Vibrionales</taxon>
        <taxon>Vibrionaceae</taxon>
        <taxon>Vibrio</taxon>
    </lineage>
</organism>
<protein>
    <submittedName>
        <fullName evidence="2">DUF2079 domain-containing protein</fullName>
    </submittedName>
</protein>
<feature type="transmembrane region" description="Helical" evidence="1">
    <location>
        <begin position="90"/>
        <end position="112"/>
    </location>
</feature>
<accession>A0ABT8BXC9</accession>
<evidence type="ECO:0000256" key="1">
    <source>
        <dbReference type="SAM" id="Phobius"/>
    </source>
</evidence>
<keyword evidence="1" id="KW-0472">Membrane</keyword>
<reference evidence="3" key="1">
    <citation type="journal article" date="2019" name="Int. J. Syst. Evol. Microbiol.">
        <title>The Global Catalogue of Microorganisms (GCM) 10K type strain sequencing project: providing services to taxonomists for standard genome sequencing and annotation.</title>
        <authorList>
            <consortium name="The Broad Institute Genomics Platform"/>
            <consortium name="The Broad Institute Genome Sequencing Center for Infectious Disease"/>
            <person name="Wu L."/>
            <person name="Ma J."/>
        </authorList>
    </citation>
    <scope>NUCLEOTIDE SEQUENCE [LARGE SCALE GENOMIC DNA]</scope>
    <source>
        <strain evidence="3">CECT 7398</strain>
    </source>
</reference>
<evidence type="ECO:0000313" key="2">
    <source>
        <dbReference type="EMBL" id="MDN3611837.1"/>
    </source>
</evidence>
<gene>
    <name evidence="2" type="ORF">QWZ16_19770</name>
</gene>
<keyword evidence="1" id="KW-1133">Transmembrane helix</keyword>
<name>A0ABT8BXC9_9VIBR</name>